<evidence type="ECO:0000256" key="2">
    <source>
        <dbReference type="SAM" id="MobiDB-lite"/>
    </source>
</evidence>
<dbReference type="InterPro" id="IPR005653">
    <property type="entry name" value="OstA-like_N"/>
</dbReference>
<dbReference type="GO" id="GO:0015920">
    <property type="term" value="P:lipopolysaccharide transport"/>
    <property type="evidence" value="ECO:0007669"/>
    <property type="project" value="TreeGrafter"/>
</dbReference>
<dbReference type="Gene3D" id="2.60.450.10">
    <property type="entry name" value="Lipopolysaccharide (LPS) transport protein A like domain"/>
    <property type="match status" value="1"/>
</dbReference>
<feature type="signal peptide" evidence="3">
    <location>
        <begin position="1"/>
        <end position="30"/>
    </location>
</feature>
<reference evidence="5" key="1">
    <citation type="journal article" date="2014" name="Int. J. Syst. Evol. Microbiol.">
        <title>Complete genome sequence of Corynebacterium casei LMG S-19264T (=DSM 44701T), isolated from a smear-ripened cheese.</title>
        <authorList>
            <consortium name="US DOE Joint Genome Institute (JGI-PGF)"/>
            <person name="Walter F."/>
            <person name="Albersmeier A."/>
            <person name="Kalinowski J."/>
            <person name="Ruckert C."/>
        </authorList>
    </citation>
    <scope>NUCLEOTIDE SEQUENCE</scope>
    <source>
        <strain evidence="5">KCTC 42249</strain>
    </source>
</reference>
<sequence>MRGPNQMNSLLVRFSIAALALVAAAGTGFAQESQSRMTSLNLSNDQPIQIESDKLEVRDNDRQAIFTGNVSVVQGQTLMKAGKMTVYYVGQAMARDGKKEEKPAEAKPAAGATPGSADIERIEVDGKVYVKSESQVATGDRATFDMKSEVLTLTGKEVVLTEGENVIVGCKLNVQMKTGQAQLDGCGGSQSGGRVKMLLQPGSQNR</sequence>
<evidence type="ECO:0000256" key="3">
    <source>
        <dbReference type="SAM" id="SignalP"/>
    </source>
</evidence>
<gene>
    <name evidence="5" type="ORF">GCM10016234_22970</name>
</gene>
<dbReference type="GO" id="GO:0009279">
    <property type="term" value="C:cell outer membrane"/>
    <property type="evidence" value="ECO:0007669"/>
    <property type="project" value="TreeGrafter"/>
</dbReference>
<protein>
    <recommendedName>
        <fullName evidence="4">Organic solvent tolerance-like N-terminal domain-containing protein</fullName>
    </recommendedName>
</protein>
<keyword evidence="6" id="KW-1185">Reference proteome</keyword>
<evidence type="ECO:0000313" key="5">
    <source>
        <dbReference type="EMBL" id="GHD15712.1"/>
    </source>
</evidence>
<accession>A0A8J3DQT8</accession>
<dbReference type="Proteomes" id="UP000630142">
    <property type="component" value="Unassembled WGS sequence"/>
</dbReference>
<organism evidence="5 6">
    <name type="scientific">Tianweitania populi</name>
    <dbReference type="NCBI Taxonomy" id="1607949"/>
    <lineage>
        <taxon>Bacteria</taxon>
        <taxon>Pseudomonadati</taxon>
        <taxon>Pseudomonadota</taxon>
        <taxon>Alphaproteobacteria</taxon>
        <taxon>Hyphomicrobiales</taxon>
        <taxon>Phyllobacteriaceae</taxon>
        <taxon>Tianweitania</taxon>
    </lineage>
</organism>
<dbReference type="EMBL" id="BMZQ01000002">
    <property type="protein sequence ID" value="GHD15712.1"/>
    <property type="molecule type" value="Genomic_DNA"/>
</dbReference>
<dbReference type="PANTHER" id="PTHR36504:SF1">
    <property type="entry name" value="LIPOPOLYSACCHARIDE EXPORT SYSTEM PROTEIN LPTA"/>
    <property type="match status" value="1"/>
</dbReference>
<proteinExistence type="predicted"/>
<evidence type="ECO:0000259" key="4">
    <source>
        <dbReference type="Pfam" id="PF03968"/>
    </source>
</evidence>
<dbReference type="GO" id="GO:0030288">
    <property type="term" value="C:outer membrane-bounded periplasmic space"/>
    <property type="evidence" value="ECO:0007669"/>
    <property type="project" value="TreeGrafter"/>
</dbReference>
<dbReference type="GO" id="GO:0017089">
    <property type="term" value="F:glycolipid transfer activity"/>
    <property type="evidence" value="ECO:0007669"/>
    <property type="project" value="TreeGrafter"/>
</dbReference>
<reference evidence="5" key="2">
    <citation type="submission" date="2020-09" db="EMBL/GenBank/DDBJ databases">
        <authorList>
            <person name="Sun Q."/>
            <person name="Kim S."/>
        </authorList>
    </citation>
    <scope>NUCLEOTIDE SEQUENCE</scope>
    <source>
        <strain evidence="5">KCTC 42249</strain>
    </source>
</reference>
<dbReference type="Pfam" id="PF03968">
    <property type="entry name" value="LptD_N"/>
    <property type="match status" value="1"/>
</dbReference>
<dbReference type="AlphaFoldDB" id="A0A8J3DQT8"/>
<keyword evidence="1 3" id="KW-0732">Signal</keyword>
<dbReference type="PANTHER" id="PTHR36504">
    <property type="entry name" value="LIPOPOLYSACCHARIDE EXPORT SYSTEM PROTEIN LPTA"/>
    <property type="match status" value="1"/>
</dbReference>
<comment type="caution">
    <text evidence="5">The sequence shown here is derived from an EMBL/GenBank/DDBJ whole genome shotgun (WGS) entry which is preliminary data.</text>
</comment>
<dbReference type="InterPro" id="IPR052037">
    <property type="entry name" value="LPS_export_LptA"/>
</dbReference>
<evidence type="ECO:0000256" key="1">
    <source>
        <dbReference type="ARBA" id="ARBA00022729"/>
    </source>
</evidence>
<evidence type="ECO:0000313" key="6">
    <source>
        <dbReference type="Proteomes" id="UP000630142"/>
    </source>
</evidence>
<name>A0A8J3DQT8_9HYPH</name>
<feature type="region of interest" description="Disordered" evidence="2">
    <location>
        <begin position="185"/>
        <end position="206"/>
    </location>
</feature>
<feature type="domain" description="Organic solvent tolerance-like N-terminal" evidence="4">
    <location>
        <begin position="49"/>
        <end position="179"/>
    </location>
</feature>
<feature type="chain" id="PRO_5035181338" description="Organic solvent tolerance-like N-terminal domain-containing protein" evidence="3">
    <location>
        <begin position="31"/>
        <end position="206"/>
    </location>
</feature>